<dbReference type="Pfam" id="PF00535">
    <property type="entry name" value="Glycos_transf_2"/>
    <property type="match status" value="1"/>
</dbReference>
<dbReference type="PROSITE" id="PS50005">
    <property type="entry name" value="TPR"/>
    <property type="match status" value="1"/>
</dbReference>
<proteinExistence type="inferred from homology"/>
<dbReference type="GO" id="GO:0016758">
    <property type="term" value="F:hexosyltransferase activity"/>
    <property type="evidence" value="ECO:0007669"/>
    <property type="project" value="UniProtKB-ARBA"/>
</dbReference>
<dbReference type="Pfam" id="PF00515">
    <property type="entry name" value="TPR_1"/>
    <property type="match status" value="1"/>
</dbReference>
<dbReference type="InterPro" id="IPR029044">
    <property type="entry name" value="Nucleotide-diphossugar_trans"/>
</dbReference>
<dbReference type="Gene3D" id="1.25.40.10">
    <property type="entry name" value="Tetratricopeptide repeat domain"/>
    <property type="match status" value="1"/>
</dbReference>
<dbReference type="PANTHER" id="PTHR22916:SF3">
    <property type="entry name" value="UDP-GLCNAC:BETAGAL BETA-1,3-N-ACETYLGLUCOSAMINYLTRANSFERASE-LIKE PROTEIN 1"/>
    <property type="match status" value="1"/>
</dbReference>
<feature type="repeat" description="TPR" evidence="2">
    <location>
        <begin position="308"/>
        <end position="341"/>
    </location>
</feature>
<dbReference type="InterPro" id="IPR001173">
    <property type="entry name" value="Glyco_trans_2-like"/>
</dbReference>
<keyword evidence="2" id="KW-0802">TPR repeat</keyword>
<dbReference type="Gene3D" id="3.90.550.10">
    <property type="entry name" value="Spore Coat Polysaccharide Biosynthesis Protein SpsA, Chain A"/>
    <property type="match status" value="1"/>
</dbReference>
<keyword evidence="4" id="KW-0808">Transferase</keyword>
<keyword evidence="4" id="KW-0328">Glycosyltransferase</keyword>
<dbReference type="AlphaFoldDB" id="A0AAJ5RP16"/>
<reference evidence="4" key="1">
    <citation type="submission" date="2022-11" db="EMBL/GenBank/DDBJ databases">
        <title>Lysinibacillus irui.</title>
        <authorList>
            <person name="Akintayo S.O."/>
        </authorList>
    </citation>
    <scope>NUCLEOTIDE SEQUENCE</scope>
    <source>
        <strain evidence="4">IRB4-01</strain>
    </source>
</reference>
<dbReference type="Proteomes" id="UP001219585">
    <property type="component" value="Chromosome"/>
</dbReference>
<organism evidence="4 5">
    <name type="scientific">Lysinibacillus irui</name>
    <dbReference type="NCBI Taxonomy" id="2998077"/>
    <lineage>
        <taxon>Bacteria</taxon>
        <taxon>Bacillati</taxon>
        <taxon>Bacillota</taxon>
        <taxon>Bacilli</taxon>
        <taxon>Bacillales</taxon>
        <taxon>Bacillaceae</taxon>
        <taxon>Lysinibacillus</taxon>
    </lineage>
</organism>
<dbReference type="RefSeq" id="WP_274795640.1">
    <property type="nucleotide sequence ID" value="NZ_CP113527.1"/>
</dbReference>
<comment type="similarity">
    <text evidence="1">Belongs to the glycosyltransferase 2 family.</text>
</comment>
<evidence type="ECO:0000313" key="4">
    <source>
        <dbReference type="EMBL" id="WDV07469.1"/>
    </source>
</evidence>
<dbReference type="EMBL" id="CP113527">
    <property type="protein sequence ID" value="WDV07469.1"/>
    <property type="molecule type" value="Genomic_DNA"/>
</dbReference>
<name>A0AAJ5RP16_9BACI</name>
<evidence type="ECO:0000256" key="1">
    <source>
        <dbReference type="ARBA" id="ARBA00006739"/>
    </source>
</evidence>
<dbReference type="InterPro" id="IPR011990">
    <property type="entry name" value="TPR-like_helical_dom_sf"/>
</dbReference>
<dbReference type="SUPFAM" id="SSF48452">
    <property type="entry name" value="TPR-like"/>
    <property type="match status" value="1"/>
</dbReference>
<evidence type="ECO:0000313" key="5">
    <source>
        <dbReference type="Proteomes" id="UP001219585"/>
    </source>
</evidence>
<evidence type="ECO:0000259" key="3">
    <source>
        <dbReference type="Pfam" id="PF00535"/>
    </source>
</evidence>
<dbReference type="KEGG" id="liu:OU989_03015"/>
<gene>
    <name evidence="4" type="ORF">OU989_03015</name>
</gene>
<dbReference type="PANTHER" id="PTHR22916">
    <property type="entry name" value="GLYCOSYLTRANSFERASE"/>
    <property type="match status" value="1"/>
</dbReference>
<protein>
    <submittedName>
        <fullName evidence="4">Glycosyltransferase</fullName>
        <ecNumber evidence="4">2.4.-.-</ecNumber>
    </submittedName>
</protein>
<dbReference type="SMART" id="SM00028">
    <property type="entry name" value="TPR"/>
    <property type="match status" value="2"/>
</dbReference>
<dbReference type="InterPro" id="IPR019734">
    <property type="entry name" value="TPR_rpt"/>
</dbReference>
<dbReference type="SUPFAM" id="SSF53448">
    <property type="entry name" value="Nucleotide-diphospho-sugar transferases"/>
    <property type="match status" value="1"/>
</dbReference>
<dbReference type="EC" id="2.4.-.-" evidence="4"/>
<feature type="domain" description="Glycosyltransferase 2-like" evidence="3">
    <location>
        <begin position="4"/>
        <end position="142"/>
    </location>
</feature>
<accession>A0AAJ5RP16</accession>
<sequence length="373" mass="43419">MKVSIITPVYNAEKYIDNSIESVLNQTYQDFELIIVNDGSTDNSAQNIKKYLFDSRIKYYLQENKGESAARNKGIEEAQGEFIAFLDADDLYQPTKIEEQINYFNQYKDIDVVYTDVQIIDEKGRNQGVLKSEEIISTQDNFLANMLYRQLIPGPAAIMLRRKCIESGIRYPENYSNAEDYLFTIQLSQHFNFGYLPKKLYSYRRHDSNLTNNHSKQLESECEIIQSLGVHKIISIVKSTSYNSEEQNLLLAKIFLKINELQKALEFLDNNSENWEYFFVKGIIFYKLNRFTDAKAAFELGRIKKENAEILNNLGCTYCQLGNWKEAVFLFKKAINIRENYSDPLINLASAKTRKSPKITEKKLRVQLTNYNK</sequence>
<evidence type="ECO:0000256" key="2">
    <source>
        <dbReference type="PROSITE-ProRule" id="PRU00339"/>
    </source>
</evidence>